<reference evidence="5" key="1">
    <citation type="submission" date="2023-03" db="EMBL/GenBank/DDBJ databases">
        <title>Actinoallomurus iriomotensis NBRC 103684.</title>
        <authorList>
            <person name="Ichikawa N."/>
            <person name="Sato H."/>
            <person name="Tonouchi N."/>
        </authorList>
    </citation>
    <scope>NUCLEOTIDE SEQUENCE</scope>
    <source>
        <strain evidence="5">NBRC 103684</strain>
    </source>
</reference>
<accession>A0A9W6S9D5</accession>
<dbReference type="PANTHER" id="PTHR14218:SF15">
    <property type="entry name" value="TRIPEPTIDYL-PEPTIDASE 1"/>
    <property type="match status" value="1"/>
</dbReference>
<name>A0A9W6S9D5_9ACTN</name>
<dbReference type="GO" id="GO:0004252">
    <property type="term" value="F:serine-type endopeptidase activity"/>
    <property type="evidence" value="ECO:0007669"/>
    <property type="project" value="InterPro"/>
</dbReference>
<dbReference type="PROSITE" id="PS51695">
    <property type="entry name" value="SEDOLISIN"/>
    <property type="match status" value="1"/>
</dbReference>
<dbReference type="SUPFAM" id="SSF52743">
    <property type="entry name" value="Subtilisin-like"/>
    <property type="match status" value="1"/>
</dbReference>
<dbReference type="Pfam" id="PF00082">
    <property type="entry name" value="Peptidase_S8"/>
    <property type="match status" value="1"/>
</dbReference>
<dbReference type="PANTHER" id="PTHR14218">
    <property type="entry name" value="PROTEASE S8 TRIPEPTIDYL PEPTIDASE I CLN2"/>
    <property type="match status" value="1"/>
</dbReference>
<organism evidence="5 6">
    <name type="scientific">Actinoallomurus iriomotensis</name>
    <dbReference type="NCBI Taxonomy" id="478107"/>
    <lineage>
        <taxon>Bacteria</taxon>
        <taxon>Bacillati</taxon>
        <taxon>Actinomycetota</taxon>
        <taxon>Actinomycetes</taxon>
        <taxon>Streptosporangiales</taxon>
        <taxon>Thermomonosporaceae</taxon>
        <taxon>Actinoallomurus</taxon>
    </lineage>
</organism>
<dbReference type="InterPro" id="IPR036852">
    <property type="entry name" value="Peptidase_S8/S53_dom_sf"/>
</dbReference>
<evidence type="ECO:0000313" key="6">
    <source>
        <dbReference type="Proteomes" id="UP001165074"/>
    </source>
</evidence>
<keyword evidence="1" id="KW-0645">Protease</keyword>
<evidence type="ECO:0000256" key="2">
    <source>
        <dbReference type="ARBA" id="ARBA00022801"/>
    </source>
</evidence>
<dbReference type="InterPro" id="IPR030400">
    <property type="entry name" value="Sedolisin_dom"/>
</dbReference>
<dbReference type="PROSITE" id="PS00138">
    <property type="entry name" value="SUBTILASE_SER"/>
    <property type="match status" value="1"/>
</dbReference>
<dbReference type="InterPro" id="IPR023828">
    <property type="entry name" value="Peptidase_S8_Ser-AS"/>
</dbReference>
<keyword evidence="6" id="KW-1185">Reference proteome</keyword>
<dbReference type="AlphaFoldDB" id="A0A9W6S9D5"/>
<feature type="domain" description="Peptidase S53" evidence="4">
    <location>
        <begin position="37"/>
        <end position="418"/>
    </location>
</feature>
<protein>
    <recommendedName>
        <fullName evidence="4">Peptidase S53 domain-containing protein</fullName>
    </recommendedName>
</protein>
<dbReference type="Proteomes" id="UP001165074">
    <property type="component" value="Unassembled WGS sequence"/>
</dbReference>
<dbReference type="InterPro" id="IPR000209">
    <property type="entry name" value="Peptidase_S8/S53_dom"/>
</dbReference>
<dbReference type="EMBL" id="BSTK01000013">
    <property type="protein sequence ID" value="GLY89463.1"/>
    <property type="molecule type" value="Genomic_DNA"/>
</dbReference>
<dbReference type="GO" id="GO:0006508">
    <property type="term" value="P:proteolysis"/>
    <property type="evidence" value="ECO:0007669"/>
    <property type="project" value="UniProtKB-KW"/>
</dbReference>
<keyword evidence="3" id="KW-0720">Serine protease</keyword>
<dbReference type="CDD" id="cd04056">
    <property type="entry name" value="Peptidases_S53"/>
    <property type="match status" value="1"/>
</dbReference>
<dbReference type="Gene3D" id="3.40.50.200">
    <property type="entry name" value="Peptidase S8/S53 domain"/>
    <property type="match status" value="1"/>
</dbReference>
<dbReference type="GO" id="GO:0008240">
    <property type="term" value="F:tripeptidyl-peptidase activity"/>
    <property type="evidence" value="ECO:0007669"/>
    <property type="project" value="TreeGrafter"/>
</dbReference>
<proteinExistence type="predicted"/>
<evidence type="ECO:0000313" key="5">
    <source>
        <dbReference type="EMBL" id="GLY89463.1"/>
    </source>
</evidence>
<sequence>MLIVATGCAPTGAQTARAVAASPPESAATDCDSLATCYTPRRLRVAYGIQPLLDRGIDGRGRTIMVPALGVRQPASSPKVSDIRQDMHRFDDLFGLPAVRLKIDTTLAGDVSPRLAGLEEVQDVQILHALAPAATIRVVLVEPTALNSPASATAALTGALRRGLSHADVISISAGWGEHCLTRAQITRQHAVLRAARDRHVTVVAGSGDTGAVSRPCPGSQSAWTPVKEVSAPASDPLVLAAGGTLLTAHHRTGAYIGETTWSVPTHSQGTGGGFSHLFARPGYQDDVTGTNAGRAVPDVAADAAPSTGMALVISENGQEYKILGASGTSASTPLWAALVALADQAAGQDLGFVNPAIYRIGRSGVRDAAFHDMTMGNNTVTVSGKTINGYRARPGYDPVTGWGSPDARVLVPLLARHAGH</sequence>
<keyword evidence="2" id="KW-0378">Hydrolase</keyword>
<evidence type="ECO:0000259" key="4">
    <source>
        <dbReference type="PROSITE" id="PS51695"/>
    </source>
</evidence>
<gene>
    <name evidence="5" type="ORF">Airi02_073920</name>
</gene>
<dbReference type="InterPro" id="IPR050819">
    <property type="entry name" value="Tripeptidyl-peptidase_I"/>
</dbReference>
<comment type="caution">
    <text evidence="5">The sequence shown here is derived from an EMBL/GenBank/DDBJ whole genome shotgun (WGS) entry which is preliminary data.</text>
</comment>
<evidence type="ECO:0000256" key="1">
    <source>
        <dbReference type="ARBA" id="ARBA00022670"/>
    </source>
</evidence>
<evidence type="ECO:0000256" key="3">
    <source>
        <dbReference type="ARBA" id="ARBA00022825"/>
    </source>
</evidence>
<dbReference type="RefSeq" id="WP_285579754.1">
    <property type="nucleotide sequence ID" value="NZ_BSTK01000013.1"/>
</dbReference>